<dbReference type="InterPro" id="IPR018773">
    <property type="entry name" value="MeTrfase_reg_dom_prd"/>
</dbReference>
<geneLocation type="plasmid" evidence="3">
    <name>unnamed</name>
</geneLocation>
<dbReference type="Pfam" id="PF13847">
    <property type="entry name" value="Methyltransf_31"/>
    <property type="match status" value="1"/>
</dbReference>
<keyword evidence="3" id="KW-0808">Transferase</keyword>
<protein>
    <submittedName>
        <fullName evidence="3">Methyltransferase</fullName>
    </submittedName>
</protein>
<evidence type="ECO:0000259" key="2">
    <source>
        <dbReference type="Pfam" id="PF13847"/>
    </source>
</evidence>
<name>A0A235H5T5_AZOBR</name>
<dbReference type="AlphaFoldDB" id="A0A235H5T5"/>
<keyword evidence="3" id="KW-0614">Plasmid</keyword>
<dbReference type="Pfam" id="PF10119">
    <property type="entry name" value="MethyTransf_Reg"/>
    <property type="match status" value="1"/>
</dbReference>
<organism evidence="3 4">
    <name type="scientific">Azospirillum brasilense</name>
    <dbReference type="NCBI Taxonomy" id="192"/>
    <lineage>
        <taxon>Bacteria</taxon>
        <taxon>Pseudomonadati</taxon>
        <taxon>Pseudomonadota</taxon>
        <taxon>Alphaproteobacteria</taxon>
        <taxon>Rhodospirillales</taxon>
        <taxon>Azospirillaceae</taxon>
        <taxon>Azospirillum</taxon>
    </lineage>
</organism>
<feature type="domain" description="Methyltransferase" evidence="2">
    <location>
        <begin position="46"/>
        <end position="161"/>
    </location>
</feature>
<accession>A0A235H5T5</accession>
<dbReference type="InterPro" id="IPR029063">
    <property type="entry name" value="SAM-dependent_MTases_sf"/>
</dbReference>
<evidence type="ECO:0000313" key="4">
    <source>
        <dbReference type="Proteomes" id="UP000215367"/>
    </source>
</evidence>
<evidence type="ECO:0000313" key="3">
    <source>
        <dbReference type="EMBL" id="OYD80903.1"/>
    </source>
</evidence>
<dbReference type="GO" id="GO:0008168">
    <property type="term" value="F:methyltransferase activity"/>
    <property type="evidence" value="ECO:0007669"/>
    <property type="project" value="UniProtKB-KW"/>
</dbReference>
<proteinExistence type="predicted"/>
<reference evidence="3 4" key="1">
    <citation type="submission" date="2017-07" db="EMBL/GenBank/DDBJ databases">
        <title>Whole genome sequence of Azospirillum brasilense 2A1, a potential biofertilizer strain.</title>
        <authorList>
            <person name="Fontana C.A."/>
            <person name="Toffoli L.M."/>
            <person name="Salazar S.M."/>
            <person name="Puglisi E."/>
            <person name="Pedraza R."/>
            <person name="Bassi D."/>
            <person name="Cocconcelli P.S."/>
        </authorList>
    </citation>
    <scope>NUCLEOTIDE SEQUENCE [LARGE SCALE GENOMIC DNA]</scope>
    <source>
        <strain evidence="3 4">2A1</strain>
        <plasmid evidence="3">unnamed</plasmid>
    </source>
</reference>
<dbReference type="RefSeq" id="WP_094306807.1">
    <property type="nucleotide sequence ID" value="NZ_NOWT01000042.1"/>
</dbReference>
<comment type="caution">
    <text evidence="3">The sequence shown here is derived from an EMBL/GenBank/DDBJ whole genome shotgun (WGS) entry which is preliminary data.</text>
</comment>
<dbReference type="Proteomes" id="UP000215367">
    <property type="component" value="Unassembled WGS sequence"/>
</dbReference>
<dbReference type="GO" id="GO:0032259">
    <property type="term" value="P:methylation"/>
    <property type="evidence" value="ECO:0007669"/>
    <property type="project" value="UniProtKB-KW"/>
</dbReference>
<dbReference type="InterPro" id="IPR025714">
    <property type="entry name" value="Methyltranfer_dom"/>
</dbReference>
<dbReference type="CDD" id="cd02440">
    <property type="entry name" value="AdoMet_MTases"/>
    <property type="match status" value="1"/>
</dbReference>
<dbReference type="EMBL" id="NOWT01000042">
    <property type="protein sequence ID" value="OYD80903.1"/>
    <property type="molecule type" value="Genomic_DNA"/>
</dbReference>
<feature type="domain" description="Methyltransferase regulatory" evidence="1">
    <location>
        <begin position="225"/>
        <end position="308"/>
    </location>
</feature>
<evidence type="ECO:0000259" key="1">
    <source>
        <dbReference type="Pfam" id="PF10119"/>
    </source>
</evidence>
<gene>
    <name evidence="3" type="ORF">CHT98_28765</name>
</gene>
<dbReference type="Gene3D" id="3.40.50.150">
    <property type="entry name" value="Vaccinia Virus protein VP39"/>
    <property type="match status" value="1"/>
</dbReference>
<dbReference type="SUPFAM" id="SSF53335">
    <property type="entry name" value="S-adenosyl-L-methionine-dependent methyltransferases"/>
    <property type="match status" value="1"/>
</dbReference>
<sequence length="528" mass="57067">MSGWSDGYNADIAYTHGAYRELAPGYLAYVCLLNGIRPPRTDRPFRYCELGCGQGMTLNILAATHPQGRFTGIDFNPLHIAGARRLAEEAELPNVAFYERSFQQVAADGLPAEQGGDREGFDIIALHGVYSWISPENRQVVVDILERMLKPGGLVYLSYNSQPGWAPLMPLQKLILAHAAANPGRSDRQFDAALGFLNRLSEAGAGYFAVNSAAGQHLGMMAGQDRRYLSHEYLNAHWEPLGHAQVAKDLARAKLGYAGSATIPQNFDDLAVRAELRAILGEIADPTLAQTVRDFAMNQVFRRDVFVRGPESMPPAETEAALRRLRFTLLVPREDASLAIPVPLGELRHDPSLGQPILDALAAGTPSLGEIAAMPEMARHDFGTLSRFLALLVSSNQAHPLVDAPEEGRAAAGRLNRAVARRMSLDESLFHLAAPVVGQNVAADSLDRLVLAGLLTGQRDGQPLDIQALDIQALGGFVAGALEGLGRSVLAEDGSPVTDPAAMRDRLAVVLPNLLNRKLPVWQRTGLL</sequence>
<keyword evidence="3" id="KW-0489">Methyltransferase</keyword>